<feature type="domain" description="DDH" evidence="1">
    <location>
        <begin position="13"/>
        <end position="152"/>
    </location>
</feature>
<evidence type="ECO:0000259" key="2">
    <source>
        <dbReference type="Pfam" id="PF02272"/>
    </source>
</evidence>
<dbReference type="InterPro" id="IPR051319">
    <property type="entry name" value="Oligoribo/pAp-PDE_c-di-AMP_PDE"/>
</dbReference>
<dbReference type="Pfam" id="PF01368">
    <property type="entry name" value="DHH"/>
    <property type="match status" value="1"/>
</dbReference>
<dbReference type="InterPro" id="IPR003156">
    <property type="entry name" value="DHHA1_dom"/>
</dbReference>
<dbReference type="RefSeq" id="WP_015358776.1">
    <property type="nucleotide sequence ID" value="NZ_CP014672.1"/>
</dbReference>
<feature type="domain" description="DHHA1" evidence="2">
    <location>
        <begin position="214"/>
        <end position="311"/>
    </location>
</feature>
<dbReference type="EMBL" id="CP014672">
    <property type="protein sequence ID" value="ANW99984.1"/>
    <property type="molecule type" value="Genomic_DNA"/>
</dbReference>
<reference evidence="3 4" key="1">
    <citation type="submission" date="2016-02" db="EMBL/GenBank/DDBJ databases">
        <title>Comparison of Clostridium stercorarium subspecies using comparative genomics and transcriptomics.</title>
        <authorList>
            <person name="Schellenberg J."/>
            <person name="Thallinger G."/>
            <person name="Levin D.B."/>
            <person name="Zhang X."/>
            <person name="Alvare G."/>
            <person name="Fristensky B."/>
            <person name="Sparling R."/>
        </authorList>
    </citation>
    <scope>NUCLEOTIDE SEQUENCE [LARGE SCALE GENOMIC DNA]</scope>
    <source>
        <strain evidence="3 4">DSM 2910</strain>
    </source>
</reference>
<dbReference type="PANTHER" id="PTHR47618">
    <property type="entry name" value="BIFUNCTIONAL OLIGORIBONUCLEASE AND PAP PHOSPHATASE NRNA"/>
    <property type="match status" value="1"/>
</dbReference>
<sequence>MKNLINIIQNSSKVAIVTHTSADGDALGSSFGIALALEGMGKKVSVFLEEPVPKMLNFLPGQHLVAEYKGEFHDLCICVDTSDMKRLGERAEIYSNAARKITIDHHTTNNMQADGLWIDESAAATGEMIYKLIKALNVDISRDIAINLYTAIVTDTGGFRYSNTTPESHLIAADLLSRNVPFTDIIKKVFDTVSYSKMVLMKKTLDNLTLHFDGKVAVSYLLYDDIKSVDAQTDDFEGLVNVGRNLEGVEVSLFLREEQPGVFKGSLRANEYVDVAQIASVFSGGGHKRAAGFSMAGGLEETMEKVLSEIGKVL</sequence>
<protein>
    <submittedName>
        <fullName evidence="3">Phosphoesterase</fullName>
    </submittedName>
</protein>
<organism evidence="3 4">
    <name type="scientific">Thermoclostridium stercorarium subsp. thermolacticum DSM 2910</name>
    <dbReference type="NCBI Taxonomy" id="1121336"/>
    <lineage>
        <taxon>Bacteria</taxon>
        <taxon>Bacillati</taxon>
        <taxon>Bacillota</taxon>
        <taxon>Clostridia</taxon>
        <taxon>Eubacteriales</taxon>
        <taxon>Oscillospiraceae</taxon>
        <taxon>Thermoclostridium</taxon>
    </lineage>
</organism>
<evidence type="ECO:0000259" key="1">
    <source>
        <dbReference type="Pfam" id="PF01368"/>
    </source>
</evidence>
<dbReference type="GO" id="GO:0003676">
    <property type="term" value="F:nucleic acid binding"/>
    <property type="evidence" value="ECO:0007669"/>
    <property type="project" value="InterPro"/>
</dbReference>
<dbReference type="InterPro" id="IPR038763">
    <property type="entry name" value="DHH_sf"/>
</dbReference>
<dbReference type="Pfam" id="PF02272">
    <property type="entry name" value="DHHA1"/>
    <property type="match status" value="1"/>
</dbReference>
<evidence type="ECO:0000313" key="3">
    <source>
        <dbReference type="EMBL" id="ANW99984.1"/>
    </source>
</evidence>
<dbReference type="PANTHER" id="PTHR47618:SF1">
    <property type="entry name" value="BIFUNCTIONAL OLIGORIBONUCLEASE AND PAP PHOSPHATASE NRNA"/>
    <property type="match status" value="1"/>
</dbReference>
<gene>
    <name evidence="3" type="ORF">CSTERTH_05155</name>
</gene>
<accession>A0A1B1YGT8</accession>
<dbReference type="Gene3D" id="3.10.310.30">
    <property type="match status" value="1"/>
</dbReference>
<evidence type="ECO:0000313" key="4">
    <source>
        <dbReference type="Proteomes" id="UP000092971"/>
    </source>
</evidence>
<dbReference type="OrthoDB" id="9803668at2"/>
<name>A0A1B1YGT8_THEST</name>
<dbReference type="Proteomes" id="UP000092971">
    <property type="component" value="Chromosome"/>
</dbReference>
<proteinExistence type="predicted"/>
<dbReference type="AlphaFoldDB" id="A0A1B1YGT8"/>
<dbReference type="SUPFAM" id="SSF64182">
    <property type="entry name" value="DHH phosphoesterases"/>
    <property type="match status" value="1"/>
</dbReference>
<dbReference type="Gene3D" id="3.90.1640.10">
    <property type="entry name" value="inorganic pyrophosphatase (n-terminal core)"/>
    <property type="match status" value="1"/>
</dbReference>
<dbReference type="InterPro" id="IPR001667">
    <property type="entry name" value="DDH_dom"/>
</dbReference>